<reference evidence="1" key="1">
    <citation type="submission" date="2020-04" db="EMBL/GenBank/DDBJ databases">
        <authorList>
            <person name="Chiriac C."/>
            <person name="Salcher M."/>
            <person name="Ghai R."/>
            <person name="Kavagutti S V."/>
        </authorList>
    </citation>
    <scope>NUCLEOTIDE SEQUENCE</scope>
</reference>
<organism evidence="1">
    <name type="scientific">uncultured Caudovirales phage</name>
    <dbReference type="NCBI Taxonomy" id="2100421"/>
    <lineage>
        <taxon>Viruses</taxon>
        <taxon>Duplodnaviria</taxon>
        <taxon>Heunggongvirae</taxon>
        <taxon>Uroviricota</taxon>
        <taxon>Caudoviricetes</taxon>
        <taxon>Peduoviridae</taxon>
        <taxon>Maltschvirus</taxon>
        <taxon>Maltschvirus maltsch</taxon>
    </lineage>
</organism>
<evidence type="ECO:0000313" key="1">
    <source>
        <dbReference type="EMBL" id="CAB4166513.1"/>
    </source>
</evidence>
<sequence>MTDETRDALLLAVAEAIAFQDGTMDDGARQYRVKQLLARARHEIERPEDRG</sequence>
<protein>
    <submittedName>
        <fullName evidence="1">Uncharacterized protein</fullName>
    </submittedName>
</protein>
<name>A0A6J5P4U9_9CAUD</name>
<accession>A0A6J5P4U9</accession>
<proteinExistence type="predicted"/>
<dbReference type="EMBL" id="LR796791">
    <property type="protein sequence ID" value="CAB4166513.1"/>
    <property type="molecule type" value="Genomic_DNA"/>
</dbReference>
<gene>
    <name evidence="1" type="ORF">UFOVP853_38</name>
</gene>